<name>A0A4Q4TMH1_9PEZI</name>
<dbReference type="PANTHER" id="PTHR47534:SF3">
    <property type="entry name" value="ALCOHOL DEHYDROGENASE-LIKE C-TERMINAL DOMAIN-CONTAINING PROTEIN"/>
    <property type="match status" value="1"/>
</dbReference>
<protein>
    <submittedName>
        <fullName evidence="3">Uncharacterized protein</fullName>
    </submittedName>
</protein>
<organism evidence="3 4">
    <name type="scientific">Monosporascus ibericus</name>
    <dbReference type="NCBI Taxonomy" id="155417"/>
    <lineage>
        <taxon>Eukaryota</taxon>
        <taxon>Fungi</taxon>
        <taxon>Dikarya</taxon>
        <taxon>Ascomycota</taxon>
        <taxon>Pezizomycotina</taxon>
        <taxon>Sordariomycetes</taxon>
        <taxon>Xylariomycetidae</taxon>
        <taxon>Xylariales</taxon>
        <taxon>Xylariales incertae sedis</taxon>
        <taxon>Monosporascus</taxon>
    </lineage>
</organism>
<keyword evidence="4" id="KW-1185">Reference proteome</keyword>
<evidence type="ECO:0000313" key="3">
    <source>
        <dbReference type="EMBL" id="RYP06760.1"/>
    </source>
</evidence>
<evidence type="ECO:0000256" key="1">
    <source>
        <dbReference type="ARBA" id="ARBA00023002"/>
    </source>
</evidence>
<dbReference type="OrthoDB" id="2898509at2759"/>
<dbReference type="GO" id="GO:0016491">
    <property type="term" value="F:oxidoreductase activity"/>
    <property type="evidence" value="ECO:0007669"/>
    <property type="project" value="UniProtKB-KW"/>
</dbReference>
<dbReference type="PANTHER" id="PTHR47534">
    <property type="entry name" value="YALI0E05731P"/>
    <property type="match status" value="1"/>
</dbReference>
<dbReference type="Proteomes" id="UP000293360">
    <property type="component" value="Unassembled WGS sequence"/>
</dbReference>
<dbReference type="EMBL" id="QJNU01000117">
    <property type="protein sequence ID" value="RYP06760.1"/>
    <property type="molecule type" value="Genomic_DNA"/>
</dbReference>
<evidence type="ECO:0000313" key="4">
    <source>
        <dbReference type="Proteomes" id="UP000293360"/>
    </source>
</evidence>
<gene>
    <name evidence="3" type="ORF">DL764_002957</name>
</gene>
<dbReference type="AlphaFoldDB" id="A0A4Q4TMH1"/>
<accession>A0A4Q4TMH1</accession>
<evidence type="ECO:0000256" key="2">
    <source>
        <dbReference type="SAM" id="MobiDB-lite"/>
    </source>
</evidence>
<dbReference type="STRING" id="155417.A0A4Q4TMH1"/>
<dbReference type="InterPro" id="IPR052228">
    <property type="entry name" value="Sec_Metab_Biosynth_Oxidored"/>
</dbReference>
<proteinExistence type="predicted"/>
<keyword evidence="1" id="KW-0560">Oxidoreductase</keyword>
<reference evidence="3 4" key="1">
    <citation type="submission" date="2018-06" db="EMBL/GenBank/DDBJ databases">
        <title>Complete Genomes of Monosporascus.</title>
        <authorList>
            <person name="Robinson A.J."/>
            <person name="Natvig D.O."/>
        </authorList>
    </citation>
    <scope>NUCLEOTIDE SEQUENCE [LARGE SCALE GENOMIC DNA]</scope>
    <source>
        <strain evidence="3 4">CBS 110550</strain>
    </source>
</reference>
<feature type="region of interest" description="Disordered" evidence="2">
    <location>
        <begin position="266"/>
        <end position="297"/>
    </location>
</feature>
<feature type="compositionally biased region" description="Basic and acidic residues" evidence="2">
    <location>
        <begin position="269"/>
        <end position="278"/>
    </location>
</feature>
<comment type="caution">
    <text evidence="3">The sequence shown here is derived from an EMBL/GenBank/DDBJ whole genome shotgun (WGS) entry which is preliminary data.</text>
</comment>
<sequence length="297" mass="32871">MTFAASPRLLCQPEGGCRKPHPDRARGVELDGEYHYQKCGASHLKYVGEMTRKIKSKESAVNLLFISSGTSVTRKRKLLPQGPRQTPMHWAHALLADTLRRKLASTAKQAMSPRPVAIVFASTKDRRIYPSHFQANKLGITLVRGHRASMVTFRLVAVENALVSFIHDYTGFVKTDLSPALKGPAAAMSRLVFKPLLALLHIHIDEVGERHVSLATSARFPPEVAEPKAAGVPLAADLEVAFNTEARLAVASIRSVTRRRAQISTYERPFLREEKTEQLKNPGSMQKKPDHSSNVAE</sequence>